<dbReference type="AlphaFoldDB" id="A0A6I3WBH5"/>
<feature type="region of interest" description="Disordered" evidence="1">
    <location>
        <begin position="43"/>
        <end position="90"/>
    </location>
</feature>
<dbReference type="Proteomes" id="UP000438196">
    <property type="component" value="Unassembled WGS sequence"/>
</dbReference>
<evidence type="ECO:0000313" key="3">
    <source>
        <dbReference type="EMBL" id="MUF05264.1"/>
    </source>
</evidence>
<evidence type="ECO:0000256" key="1">
    <source>
        <dbReference type="SAM" id="MobiDB-lite"/>
    </source>
</evidence>
<comment type="caution">
    <text evidence="3">The sequence shown here is derived from an EMBL/GenBank/DDBJ whole genome shotgun (WGS) entry which is preliminary data.</text>
</comment>
<proteinExistence type="predicted"/>
<dbReference type="OrthoDB" id="7032961at2"/>
<keyword evidence="4" id="KW-1185">Reference proteome</keyword>
<evidence type="ECO:0000256" key="2">
    <source>
        <dbReference type="SAM" id="SignalP"/>
    </source>
</evidence>
<feature type="signal peptide" evidence="2">
    <location>
        <begin position="1"/>
        <end position="26"/>
    </location>
</feature>
<dbReference type="EMBL" id="WNNK01000009">
    <property type="protein sequence ID" value="MUF05264.1"/>
    <property type="molecule type" value="Genomic_DNA"/>
</dbReference>
<organism evidence="3 4">
    <name type="scientific">Pseudomonas spelaei</name>
    <dbReference type="NCBI Taxonomy" id="1055469"/>
    <lineage>
        <taxon>Bacteria</taxon>
        <taxon>Pseudomonadati</taxon>
        <taxon>Pseudomonadota</taxon>
        <taxon>Gammaproteobacteria</taxon>
        <taxon>Pseudomonadales</taxon>
        <taxon>Pseudomonadaceae</taxon>
        <taxon>Pseudomonas</taxon>
    </lineage>
</organism>
<sequence>MSIFQRLVLLIKVLVMLSLGMSAAWANTAVQRHDSGFVAAQGGQGSVLQLAKSESEGGDEGQGGSKDDDDGTTGGPDNNDDPDDGGDSDT</sequence>
<reference evidence="3 4" key="1">
    <citation type="submission" date="2019-11" db="EMBL/GenBank/DDBJ databases">
        <title>Pseudomonas karstica sp. nov. and Pseudomonas spelaei sp. nov. from karst caves.</title>
        <authorList>
            <person name="Zeman M."/>
        </authorList>
    </citation>
    <scope>NUCLEOTIDE SEQUENCE [LARGE SCALE GENOMIC DNA]</scope>
    <source>
        <strain evidence="3 4">CCM 7893</strain>
    </source>
</reference>
<name>A0A6I3WBH5_9PSED</name>
<accession>A0A6I3WBH5</accession>
<evidence type="ECO:0000313" key="4">
    <source>
        <dbReference type="Proteomes" id="UP000438196"/>
    </source>
</evidence>
<protein>
    <submittedName>
        <fullName evidence="3">Uncharacterized protein</fullName>
    </submittedName>
</protein>
<feature type="chain" id="PRO_5026335722" evidence="2">
    <location>
        <begin position="27"/>
        <end position="90"/>
    </location>
</feature>
<dbReference type="RefSeq" id="WP_155583547.1">
    <property type="nucleotide sequence ID" value="NZ_JBHSTH010000045.1"/>
</dbReference>
<feature type="compositionally biased region" description="Acidic residues" evidence="1">
    <location>
        <begin position="78"/>
        <end position="90"/>
    </location>
</feature>
<keyword evidence="2" id="KW-0732">Signal</keyword>
<gene>
    <name evidence="3" type="ORF">GNF76_12995</name>
</gene>